<evidence type="ECO:0000259" key="4">
    <source>
        <dbReference type="Pfam" id="PF00905"/>
    </source>
</evidence>
<keyword evidence="2" id="KW-0121">Carboxypeptidase</keyword>
<dbReference type="Gene3D" id="3.90.1310.10">
    <property type="entry name" value="Penicillin-binding protein 2a (Domain 2)"/>
    <property type="match status" value="1"/>
</dbReference>
<dbReference type="GO" id="GO:0005886">
    <property type="term" value="C:plasma membrane"/>
    <property type="evidence" value="ECO:0007669"/>
    <property type="project" value="TreeGrafter"/>
</dbReference>
<dbReference type="InterPro" id="IPR050515">
    <property type="entry name" value="Beta-lactam/transpept"/>
</dbReference>
<organism evidence="6 7">
    <name type="scientific">Paraphotobacterium marinum</name>
    <dbReference type="NCBI Taxonomy" id="1755811"/>
    <lineage>
        <taxon>Bacteria</taxon>
        <taxon>Pseudomonadati</taxon>
        <taxon>Pseudomonadota</taxon>
        <taxon>Gammaproteobacteria</taxon>
        <taxon>Vibrionales</taxon>
        <taxon>Vibrionaceae</taxon>
        <taxon>Paraphotobacterium</taxon>
    </lineage>
</organism>
<dbReference type="Proteomes" id="UP000242175">
    <property type="component" value="Chromosome large"/>
</dbReference>
<dbReference type="Gene3D" id="1.10.150.770">
    <property type="match status" value="1"/>
</dbReference>
<evidence type="ECO:0000256" key="1">
    <source>
        <dbReference type="ARBA" id="ARBA00004370"/>
    </source>
</evidence>
<dbReference type="EMBL" id="CP022355">
    <property type="protein sequence ID" value="ASK77930.1"/>
    <property type="molecule type" value="Genomic_DNA"/>
</dbReference>
<dbReference type="SUPFAM" id="SSF56519">
    <property type="entry name" value="Penicillin binding protein dimerisation domain"/>
    <property type="match status" value="1"/>
</dbReference>
<dbReference type="Gene3D" id="3.40.710.10">
    <property type="entry name" value="DD-peptidase/beta-lactamase superfamily"/>
    <property type="match status" value="1"/>
</dbReference>
<dbReference type="KEGG" id="pmai:CF386_02135"/>
<accession>A0A220VCA7</accession>
<dbReference type="GO" id="GO:0008658">
    <property type="term" value="F:penicillin binding"/>
    <property type="evidence" value="ECO:0007669"/>
    <property type="project" value="InterPro"/>
</dbReference>
<dbReference type="InterPro" id="IPR001460">
    <property type="entry name" value="PCN-bd_Tpept"/>
</dbReference>
<dbReference type="AlphaFoldDB" id="A0A220VCA7"/>
<dbReference type="PANTHER" id="PTHR30627:SF1">
    <property type="entry name" value="PEPTIDOGLYCAN D,D-TRANSPEPTIDASE FTSI"/>
    <property type="match status" value="1"/>
</dbReference>
<dbReference type="GO" id="GO:0016740">
    <property type="term" value="F:transferase activity"/>
    <property type="evidence" value="ECO:0007669"/>
    <property type="project" value="UniProtKB-KW"/>
</dbReference>
<proteinExistence type="predicted"/>
<dbReference type="GO" id="GO:0071555">
    <property type="term" value="P:cell wall organization"/>
    <property type="evidence" value="ECO:0007669"/>
    <property type="project" value="TreeGrafter"/>
</dbReference>
<feature type="domain" description="Penicillin-binding protein transpeptidase" evidence="4">
    <location>
        <begin position="263"/>
        <end position="563"/>
    </location>
</feature>
<feature type="domain" description="Penicillin-binding protein dimerisation" evidence="5">
    <location>
        <begin position="67"/>
        <end position="222"/>
    </location>
</feature>
<keyword evidence="2" id="KW-0645">Protease</keyword>
<evidence type="ECO:0000256" key="3">
    <source>
        <dbReference type="ARBA" id="ARBA00023136"/>
    </source>
</evidence>
<dbReference type="GO" id="GO:0004180">
    <property type="term" value="F:carboxypeptidase activity"/>
    <property type="evidence" value="ECO:0007669"/>
    <property type="project" value="UniProtKB-KW"/>
</dbReference>
<keyword evidence="3" id="KW-0472">Membrane</keyword>
<keyword evidence="2" id="KW-0378">Hydrolase</keyword>
<keyword evidence="6" id="KW-0808">Transferase</keyword>
<dbReference type="SUPFAM" id="SSF56601">
    <property type="entry name" value="beta-lactamase/transpeptidase-like"/>
    <property type="match status" value="1"/>
</dbReference>
<dbReference type="InterPro" id="IPR012338">
    <property type="entry name" value="Beta-lactam/transpept-like"/>
</dbReference>
<protein>
    <submittedName>
        <fullName evidence="6">Peptidoglycan glycosyltransferase FtsI</fullName>
    </submittedName>
</protein>
<sequence length="576" mass="64031">MYKKMKKINNSQKKKKKIVITWRFQLICFTVFVIFLAILSQVAYLQLIESPELIEQGNLRSLRIEKIYSDRGAIYDRNGVLLAVSVQAKTIVADPKKIFSSDSLNKQKKYWDAFFNVLHLNRNKFEKKLNANKNKRFMYVARQVTSDVGRYIQKLKLDGIYLKQTSKRYYPSAEIASQLIGVTGIDGHGLEGIEKKYDKWLTGHPGSKTYRKDGNGNIIENISLKDNQPGKPIQLSIDQRIQTAAYKAAKQYQLDYDCDSVQVVMVDVKTGEILALVSSPSFNPNNRNDFQSYRMQNKAITDIVEPGSTIKPFTILAALKSHVATTKTLVHIPSRTWRIDGSTITDTETMDKYSSLKEILMRSSNIGSAKLALATPVKNILMMESDFGLGKKTNLELDGEASGTLHLSRKNWNTVDKSRLGFGYGVSFTAIQLAKAYAALGNHGVVNNLSLLKLKDKTKGKRVVDRKDVDSVLNMLEAATNAAEGGGVFRADVKGYRIGAKTGTALVVDGSDGRYGNNYNVLTAGLAPMSNPQLALVVVVRDPKGDSYYASQVAAPLFSEVMKDALQILNIPPDQN</sequence>
<dbReference type="Gene3D" id="3.30.450.330">
    <property type="match status" value="1"/>
</dbReference>
<evidence type="ECO:0000313" key="6">
    <source>
        <dbReference type="EMBL" id="ASK77930.1"/>
    </source>
</evidence>
<evidence type="ECO:0000259" key="5">
    <source>
        <dbReference type="Pfam" id="PF03717"/>
    </source>
</evidence>
<reference evidence="6 7" key="1">
    <citation type="journal article" date="2016" name="Int. J. Syst. Evol. Microbiol.">
        <title>Paraphotobacterium marinum gen. nov., sp. nov., a member of the family Vibrionaceae, isolated from surface seawater.</title>
        <authorList>
            <person name="Huang Z."/>
            <person name="Dong C."/>
            <person name="Shao Z."/>
        </authorList>
    </citation>
    <scope>NUCLEOTIDE SEQUENCE [LARGE SCALE GENOMIC DNA]</scope>
    <source>
        <strain evidence="6 7">NSCS20N07D</strain>
    </source>
</reference>
<dbReference type="PANTHER" id="PTHR30627">
    <property type="entry name" value="PEPTIDOGLYCAN D,D-TRANSPEPTIDASE"/>
    <property type="match status" value="1"/>
</dbReference>
<evidence type="ECO:0000256" key="2">
    <source>
        <dbReference type="ARBA" id="ARBA00022645"/>
    </source>
</evidence>
<name>A0A220VCA7_9GAMM</name>
<evidence type="ECO:0000313" key="7">
    <source>
        <dbReference type="Proteomes" id="UP000242175"/>
    </source>
</evidence>
<comment type="subcellular location">
    <subcellularLocation>
        <location evidence="1">Membrane</location>
    </subcellularLocation>
</comment>
<dbReference type="InterPro" id="IPR036138">
    <property type="entry name" value="PBP_dimer_sf"/>
</dbReference>
<dbReference type="InterPro" id="IPR005311">
    <property type="entry name" value="PBP_dimer"/>
</dbReference>
<gene>
    <name evidence="6" type="ORF">CF386_02135</name>
</gene>
<dbReference type="Pfam" id="PF03717">
    <property type="entry name" value="PBP_dimer"/>
    <property type="match status" value="1"/>
</dbReference>
<keyword evidence="7" id="KW-1185">Reference proteome</keyword>
<dbReference type="Pfam" id="PF00905">
    <property type="entry name" value="Transpeptidase"/>
    <property type="match status" value="1"/>
</dbReference>